<dbReference type="PANTHER" id="PTHR43107:SF15">
    <property type="entry name" value="FATTY ACID TRANSPORT PROTEIN 3, ISOFORM A"/>
    <property type="match status" value="1"/>
</dbReference>
<keyword evidence="9 14" id="KW-1133">Transmembrane helix</keyword>
<comment type="subcellular location">
    <subcellularLocation>
        <location evidence="1">Cell membrane</location>
        <topology evidence="1">Multi-pass membrane protein</topology>
    </subcellularLocation>
    <subcellularLocation>
        <location evidence="13">Peroxisome membrane</location>
    </subcellularLocation>
</comment>
<evidence type="ECO:0000256" key="6">
    <source>
        <dbReference type="ARBA" id="ARBA00022692"/>
    </source>
</evidence>
<dbReference type="GO" id="GO:0044539">
    <property type="term" value="P:long-chain fatty acid import into cell"/>
    <property type="evidence" value="ECO:0007669"/>
    <property type="project" value="TreeGrafter"/>
</dbReference>
<keyword evidence="17" id="KW-1185">Reference proteome</keyword>
<dbReference type="GO" id="GO:0005324">
    <property type="term" value="F:long-chain fatty acid transmembrane transporter activity"/>
    <property type="evidence" value="ECO:0007669"/>
    <property type="project" value="TreeGrafter"/>
</dbReference>
<evidence type="ECO:0000256" key="13">
    <source>
        <dbReference type="ARBA" id="ARBA00046271"/>
    </source>
</evidence>
<keyword evidence="4" id="KW-1003">Cell membrane</keyword>
<dbReference type="Gene3D" id="3.30.300.30">
    <property type="match status" value="1"/>
</dbReference>
<dbReference type="InterPro" id="IPR045851">
    <property type="entry name" value="AMP-bd_C_sf"/>
</dbReference>
<comment type="caution">
    <text evidence="16">The sequence shown here is derived from an EMBL/GenBank/DDBJ whole genome shotgun (WGS) entry which is preliminary data.</text>
</comment>
<feature type="transmembrane region" description="Helical" evidence="14">
    <location>
        <begin position="257"/>
        <end position="279"/>
    </location>
</feature>
<evidence type="ECO:0000256" key="2">
    <source>
        <dbReference type="ARBA" id="ARBA00006432"/>
    </source>
</evidence>
<dbReference type="Gene3D" id="3.40.50.12780">
    <property type="entry name" value="N-terminal domain of ligase-like"/>
    <property type="match status" value="1"/>
</dbReference>
<dbReference type="Pfam" id="PF00501">
    <property type="entry name" value="AMP-binding"/>
    <property type="match status" value="1"/>
</dbReference>
<feature type="domain" description="AMP-dependent synthetase/ligase" evidence="15">
    <location>
        <begin position="54"/>
        <end position="375"/>
    </location>
</feature>
<evidence type="ECO:0000256" key="4">
    <source>
        <dbReference type="ARBA" id="ARBA00022475"/>
    </source>
</evidence>
<dbReference type="SUPFAM" id="SSF56801">
    <property type="entry name" value="Acetyl-CoA synthetase-like"/>
    <property type="match status" value="1"/>
</dbReference>
<evidence type="ECO:0000259" key="15">
    <source>
        <dbReference type="Pfam" id="PF00501"/>
    </source>
</evidence>
<evidence type="ECO:0000256" key="14">
    <source>
        <dbReference type="SAM" id="Phobius"/>
    </source>
</evidence>
<accession>A0A317EG80</accession>
<keyword evidence="8" id="KW-0067">ATP-binding</keyword>
<keyword evidence="6 14" id="KW-0812">Transmembrane</keyword>
<keyword evidence="10" id="KW-0445">Lipid transport</keyword>
<dbReference type="FunFam" id="3.30.300.30:FF:000002">
    <property type="entry name" value="Long-chain fatty acid transport protein 1"/>
    <property type="match status" value="1"/>
</dbReference>
<dbReference type="GO" id="GO:0004467">
    <property type="term" value="F:long-chain fatty acid-CoA ligase activity"/>
    <property type="evidence" value="ECO:0007669"/>
    <property type="project" value="TreeGrafter"/>
</dbReference>
<evidence type="ECO:0000256" key="11">
    <source>
        <dbReference type="ARBA" id="ARBA00023136"/>
    </source>
</evidence>
<dbReference type="Proteomes" id="UP000245461">
    <property type="component" value="Unassembled WGS sequence"/>
</dbReference>
<dbReference type="PROSITE" id="PS00455">
    <property type="entry name" value="AMP_BINDING"/>
    <property type="match status" value="1"/>
</dbReference>
<dbReference type="FunFam" id="3.40.50.12780:FF:000019">
    <property type="entry name" value="Long-chain fatty acid transporter"/>
    <property type="match status" value="1"/>
</dbReference>
<evidence type="ECO:0000256" key="1">
    <source>
        <dbReference type="ARBA" id="ARBA00004651"/>
    </source>
</evidence>
<dbReference type="AlphaFoldDB" id="A0A317EG80"/>
<dbReference type="PANTHER" id="PTHR43107">
    <property type="entry name" value="LONG-CHAIN FATTY ACID TRANSPORT PROTEIN"/>
    <property type="match status" value="1"/>
</dbReference>
<evidence type="ECO:0000256" key="8">
    <source>
        <dbReference type="ARBA" id="ARBA00022840"/>
    </source>
</evidence>
<dbReference type="InterPro" id="IPR020845">
    <property type="entry name" value="AMP-binding_CS"/>
</dbReference>
<keyword evidence="11 14" id="KW-0472">Membrane</keyword>
<organism evidence="16 17">
    <name type="scientific">Zavarzinia aquatilis</name>
    <dbReference type="NCBI Taxonomy" id="2211142"/>
    <lineage>
        <taxon>Bacteria</taxon>
        <taxon>Pseudomonadati</taxon>
        <taxon>Pseudomonadota</taxon>
        <taxon>Alphaproteobacteria</taxon>
        <taxon>Rhodospirillales</taxon>
        <taxon>Zavarziniaceae</taxon>
        <taxon>Zavarzinia</taxon>
    </lineage>
</organism>
<dbReference type="OrthoDB" id="7315605at2"/>
<evidence type="ECO:0000256" key="10">
    <source>
        <dbReference type="ARBA" id="ARBA00023055"/>
    </source>
</evidence>
<dbReference type="NCBIfam" id="NF006134">
    <property type="entry name" value="PRK08279.1"/>
    <property type="match status" value="1"/>
</dbReference>
<proteinExistence type="inferred from homology"/>
<evidence type="ECO:0000256" key="5">
    <source>
        <dbReference type="ARBA" id="ARBA00022598"/>
    </source>
</evidence>
<dbReference type="InterPro" id="IPR000873">
    <property type="entry name" value="AMP-dep_synth/lig_dom"/>
</dbReference>
<keyword evidence="7" id="KW-0547">Nucleotide-binding</keyword>
<evidence type="ECO:0000256" key="9">
    <source>
        <dbReference type="ARBA" id="ARBA00022989"/>
    </source>
</evidence>
<evidence type="ECO:0000256" key="12">
    <source>
        <dbReference type="ARBA" id="ARBA00023140"/>
    </source>
</evidence>
<dbReference type="RefSeq" id="WP_109903187.1">
    <property type="nucleotide sequence ID" value="NZ_QGLE01000002.1"/>
</dbReference>
<dbReference type="GO" id="GO:0005886">
    <property type="term" value="C:plasma membrane"/>
    <property type="evidence" value="ECO:0007669"/>
    <property type="project" value="UniProtKB-SubCell"/>
</dbReference>
<keyword evidence="12" id="KW-0576">Peroxisome</keyword>
<evidence type="ECO:0000256" key="7">
    <source>
        <dbReference type="ARBA" id="ARBA00022741"/>
    </source>
</evidence>
<dbReference type="InterPro" id="IPR042099">
    <property type="entry name" value="ANL_N_sf"/>
</dbReference>
<gene>
    <name evidence="16" type="ORF">DKG74_04800</name>
</gene>
<evidence type="ECO:0000313" key="16">
    <source>
        <dbReference type="EMBL" id="PWR25090.1"/>
    </source>
</evidence>
<sequence>MLNGILDLATRLDPTGLVGRTRMELNYVESMVSVLMRLSSIRLDGDYTVVQMVEQQARRAGKSTAILFERQEVSWASLDARANQVAHWAQAHGIEKGDVIALMMANRPEFIITWLGLAKAGACIALINTNLTGGQLNHSLTVAAAKALIIDGEYAPALDSIRGLIAELPPVHASAGAIQGASDFDAAIAAQPTGELPKAKRPDLIAKDNLFYIYTSGTTGNPKAAHISHYRFLQACNAFAAQMDATRHDRMYCVLPLYHSAGCIIAVGSMLSVGGTVILRRKFSASQFWDDVVRYDATCFQYIGELCRYLVNTPPHAKEREHRLRVACGNGLRPEIWPSFQERFGIPRIVEFYAATEGNVALINADGKVGAIGRIPFYLDKVFNTKIIKFDVVAEQPVRDERGFCIECAPDEPGETIGLIPQDPNKPVGRFEGYKGKAETEKKILRDVFAKGDMWFRTGDLMRRDRHGYFYFVDRIGDTFRWKGENVSTAEVAEVLSTFPGVREVNVFGVQVPNCDGRAGMASMVAGDSLDLAAFDAYIAKSLPAYAQPYFLRLQGEIEITGTFKHRKVDLVKEGFDPGQVADPLYIRHPDLGGIAALTPAIHADIQAGKLRF</sequence>
<name>A0A317EG80_9PROT</name>
<keyword evidence="3" id="KW-0813">Transport</keyword>
<evidence type="ECO:0000313" key="17">
    <source>
        <dbReference type="Proteomes" id="UP000245461"/>
    </source>
</evidence>
<dbReference type="EMBL" id="QGLE01000002">
    <property type="protein sequence ID" value="PWR25090.1"/>
    <property type="molecule type" value="Genomic_DNA"/>
</dbReference>
<evidence type="ECO:0000256" key="3">
    <source>
        <dbReference type="ARBA" id="ARBA00022448"/>
    </source>
</evidence>
<keyword evidence="5" id="KW-0436">Ligase</keyword>
<dbReference type="GO" id="GO:0005524">
    <property type="term" value="F:ATP binding"/>
    <property type="evidence" value="ECO:0007669"/>
    <property type="project" value="UniProtKB-KW"/>
</dbReference>
<reference evidence="16 17" key="1">
    <citation type="submission" date="2018-05" db="EMBL/GenBank/DDBJ databases">
        <title>Zavarzinia sp. HR-AS.</title>
        <authorList>
            <person name="Lee Y."/>
            <person name="Jeon C.O."/>
        </authorList>
    </citation>
    <scope>NUCLEOTIDE SEQUENCE [LARGE SCALE GENOMIC DNA]</scope>
    <source>
        <strain evidence="16 17">HR-AS</strain>
    </source>
</reference>
<comment type="similarity">
    <text evidence="2">Belongs to the ATP-dependent AMP-binding enzyme family.</text>
</comment>
<protein>
    <submittedName>
        <fullName evidence="16">Long-chain-acyl-CoA synthetase</fullName>
    </submittedName>
</protein>